<proteinExistence type="predicted"/>
<evidence type="ECO:0000256" key="1">
    <source>
        <dbReference type="SAM" id="MobiDB-lite"/>
    </source>
</evidence>
<gene>
    <name evidence="2" type="ORF">PsYK624_017790</name>
</gene>
<evidence type="ECO:0000313" key="3">
    <source>
        <dbReference type="Proteomes" id="UP000703269"/>
    </source>
</evidence>
<feature type="region of interest" description="Disordered" evidence="1">
    <location>
        <begin position="273"/>
        <end position="296"/>
    </location>
</feature>
<comment type="caution">
    <text evidence="2">The sequence shown here is derived from an EMBL/GenBank/DDBJ whole genome shotgun (WGS) entry which is preliminary data.</text>
</comment>
<dbReference type="OrthoDB" id="3026189at2759"/>
<dbReference type="Proteomes" id="UP000703269">
    <property type="component" value="Unassembled WGS sequence"/>
</dbReference>
<sequence>MCLLPVNSLRYIHDPLGEHRNFRWARGLAHTFTKNDTHCVTALNVSWVPLLIVGIVNLSLRSDGRFGVEDPLNWPQFYSASRPHLAFIPKRPHTPGTLSYTLQVYLCDLAIVGGDVRCKVLAGDAHLAAIVEESEAILNIEHIALPAVFGLDDEKVEEENRGRKGKGKATQRVQALERFKALDHELLPARLAVWQEALDTLNVSKPCKSLVGLWFPEPEMFVMPQNKLRLMVYISNWMTIRMPLFGLLGRATLHLHATQKTWRTLLARFPEQSEDEKQVSEGQRTPASTSKSAAAGGIAKTSSTLLSQAIKRKEAAQKRYQQKEAVCAYFTALLGFQQPLKLRVEPISSFV</sequence>
<feature type="compositionally biased region" description="Polar residues" evidence="1">
    <location>
        <begin position="280"/>
        <end position="292"/>
    </location>
</feature>
<keyword evidence="3" id="KW-1185">Reference proteome</keyword>
<reference evidence="2 3" key="1">
    <citation type="submission" date="2021-08" db="EMBL/GenBank/DDBJ databases">
        <title>Draft Genome Sequence of Phanerochaete sordida strain YK-624.</title>
        <authorList>
            <person name="Mori T."/>
            <person name="Dohra H."/>
            <person name="Suzuki T."/>
            <person name="Kawagishi H."/>
            <person name="Hirai H."/>
        </authorList>
    </citation>
    <scope>NUCLEOTIDE SEQUENCE [LARGE SCALE GENOMIC DNA]</scope>
    <source>
        <strain evidence="2 3">YK-624</strain>
    </source>
</reference>
<dbReference type="EMBL" id="BPQB01000002">
    <property type="protein sequence ID" value="GJE85700.1"/>
    <property type="molecule type" value="Genomic_DNA"/>
</dbReference>
<evidence type="ECO:0000313" key="2">
    <source>
        <dbReference type="EMBL" id="GJE85700.1"/>
    </source>
</evidence>
<dbReference type="AlphaFoldDB" id="A0A9P3G0H5"/>
<organism evidence="2 3">
    <name type="scientific">Phanerochaete sordida</name>
    <dbReference type="NCBI Taxonomy" id="48140"/>
    <lineage>
        <taxon>Eukaryota</taxon>
        <taxon>Fungi</taxon>
        <taxon>Dikarya</taxon>
        <taxon>Basidiomycota</taxon>
        <taxon>Agaricomycotina</taxon>
        <taxon>Agaricomycetes</taxon>
        <taxon>Polyporales</taxon>
        <taxon>Phanerochaetaceae</taxon>
        <taxon>Phanerochaete</taxon>
    </lineage>
</organism>
<name>A0A9P3G0H5_9APHY</name>
<protein>
    <submittedName>
        <fullName evidence="2">Uncharacterized protein</fullName>
    </submittedName>
</protein>
<accession>A0A9P3G0H5</accession>